<dbReference type="PROSITE" id="PS50086">
    <property type="entry name" value="TBC_RABGAP"/>
    <property type="match status" value="1"/>
</dbReference>
<dbReference type="InterPro" id="IPR035969">
    <property type="entry name" value="Rab-GAP_TBC_sf"/>
</dbReference>
<dbReference type="SMART" id="SM00164">
    <property type="entry name" value="TBC"/>
    <property type="match status" value="1"/>
</dbReference>
<dbReference type="InterPro" id="IPR000195">
    <property type="entry name" value="Rab-GAP-TBC_dom"/>
</dbReference>
<dbReference type="STRING" id="1230905.A0A1G4J9H6"/>
<dbReference type="EMBL" id="LT598463">
    <property type="protein sequence ID" value="SCU86637.1"/>
    <property type="molecule type" value="Genomic_DNA"/>
</dbReference>
<dbReference type="GO" id="GO:0006886">
    <property type="term" value="P:intracellular protein transport"/>
    <property type="evidence" value="ECO:0007669"/>
    <property type="project" value="TreeGrafter"/>
</dbReference>
<dbReference type="GO" id="GO:0005096">
    <property type="term" value="F:GTPase activator activity"/>
    <property type="evidence" value="ECO:0007669"/>
    <property type="project" value="TreeGrafter"/>
</dbReference>
<protein>
    <submittedName>
        <fullName evidence="2">LAMI_0D02982g1_1</fullName>
    </submittedName>
</protein>
<sequence length="385" mass="45651">MSGKIEHLVKRYCTREELSNRGVWRGELYKASEWPFFERGWCWKTLLLGEEDGLLTRLEPVALVESEISGWNATESSGLRRLTPVVADNHPLELCNPTQANDSREEDDRFKEKLSMMETLEIIELDVRRLLLDKIFAHEQVKSHMVQILYNYVVENNTSYKQGYHELCGAVYLQMLSDEPEMRVVNTFNIFNKLMVRIRPVFYEEKALIAWSKDVFDTILKLTIPRLHTLLTDHHKVDSTLWLIRWTRLLFLRELDLSYALRIWDHILTFTYPVPDLIACVIVVMLIAISQELHSCEDQGDIISLLLHYPSDRQINCVDLMKHSANLYELYSTHQFQEMPGFGEIICRTYNREWYDKSAQIKDPNRLRLEERLKRRVEWRLQQDK</sequence>
<evidence type="ECO:0000313" key="2">
    <source>
        <dbReference type="EMBL" id="SCU86637.1"/>
    </source>
</evidence>
<evidence type="ECO:0000313" key="3">
    <source>
        <dbReference type="Proteomes" id="UP000191024"/>
    </source>
</evidence>
<dbReference type="Gene3D" id="1.10.8.270">
    <property type="entry name" value="putative rabgap domain of human tbc1 domain family member 14 like domains"/>
    <property type="match status" value="1"/>
</dbReference>
<dbReference type="PANTHER" id="PTHR22957:SF27">
    <property type="entry name" value="TBC1 DOMAIN FAMILY MEMBER 13"/>
    <property type="match status" value="1"/>
</dbReference>
<name>A0A1G4J9H6_9SACH</name>
<dbReference type="SUPFAM" id="SSF47923">
    <property type="entry name" value="Ypt/Rab-GAP domain of gyp1p"/>
    <property type="match status" value="2"/>
</dbReference>
<dbReference type="AlphaFoldDB" id="A0A1G4J9H6"/>
<organism evidence="2 3">
    <name type="scientific">Lachancea mirantina</name>
    <dbReference type="NCBI Taxonomy" id="1230905"/>
    <lineage>
        <taxon>Eukaryota</taxon>
        <taxon>Fungi</taxon>
        <taxon>Dikarya</taxon>
        <taxon>Ascomycota</taxon>
        <taxon>Saccharomycotina</taxon>
        <taxon>Saccharomycetes</taxon>
        <taxon>Saccharomycetales</taxon>
        <taxon>Saccharomycetaceae</taxon>
        <taxon>Lachancea</taxon>
    </lineage>
</organism>
<reference evidence="2 3" key="1">
    <citation type="submission" date="2016-03" db="EMBL/GenBank/DDBJ databases">
        <authorList>
            <person name="Devillers H."/>
        </authorList>
    </citation>
    <scope>NUCLEOTIDE SEQUENCE [LARGE SCALE GENOMIC DNA]</scope>
    <source>
        <strain evidence="2">CBS 11717</strain>
    </source>
</reference>
<gene>
    <name evidence="2" type="ORF">LAMI_0D02982G</name>
</gene>
<dbReference type="Gene3D" id="1.10.472.80">
    <property type="entry name" value="Ypt/Rab-GAP domain of gyp1p, domain 3"/>
    <property type="match status" value="1"/>
</dbReference>
<proteinExistence type="predicted"/>
<feature type="domain" description="Rab-GAP TBC" evidence="1">
    <location>
        <begin position="33"/>
        <end position="271"/>
    </location>
</feature>
<dbReference type="Proteomes" id="UP000191024">
    <property type="component" value="Chromosome D"/>
</dbReference>
<dbReference type="PANTHER" id="PTHR22957">
    <property type="entry name" value="TBC1 DOMAIN FAMILY MEMBER GTPASE-ACTIVATING PROTEIN"/>
    <property type="match status" value="1"/>
</dbReference>
<keyword evidence="3" id="KW-1185">Reference proteome</keyword>
<dbReference type="OrthoDB" id="27140at2759"/>
<accession>A0A1G4J9H6</accession>
<dbReference type="Pfam" id="PF00566">
    <property type="entry name" value="RabGAP-TBC"/>
    <property type="match status" value="1"/>
</dbReference>
<evidence type="ECO:0000259" key="1">
    <source>
        <dbReference type="PROSITE" id="PS50086"/>
    </source>
</evidence>